<dbReference type="Proteomes" id="UP001181533">
    <property type="component" value="Unassembled WGS sequence"/>
</dbReference>
<dbReference type="EMBL" id="VKQN01000001">
    <property type="protein sequence ID" value="MDR4174566.1"/>
    <property type="molecule type" value="Genomic_DNA"/>
</dbReference>
<dbReference type="Proteomes" id="UP000501107">
    <property type="component" value="Plasmid unnamed3"/>
</dbReference>
<keyword evidence="3" id="KW-0614">Plasmid</keyword>
<dbReference type="AlphaFoldDB" id="A0A0B5N8I5"/>
<geneLocation type="plasmid" evidence="1 4">
    <name>2</name>
</geneLocation>
<accession>A0A0B5N8I5</accession>
<geneLocation type="plasmid" evidence="3 5">
    <name>unnamed3</name>
</geneLocation>
<reference evidence="2" key="2">
    <citation type="submission" date="2019-07" db="EMBL/GenBank/DDBJ databases">
        <title>Phylogenomic Reclassification of ATCC Bacillus Strains and Various Taxa within the Genus Bacillus.</title>
        <authorList>
            <person name="Riojas M.A."/>
            <person name="Frank A.M."/>
            <person name="Fenn S.L."/>
            <person name="King S.P."/>
            <person name="Brower S.M."/>
            <person name="Hazbon M.H."/>
        </authorList>
    </citation>
    <scope>NUCLEOTIDE SEQUENCE</scope>
    <source>
        <strain evidence="2">ATCC 35646</strain>
    </source>
</reference>
<evidence type="ECO:0000313" key="1">
    <source>
        <dbReference type="EMBL" id="AJG74054.1"/>
    </source>
</evidence>
<sequence>MSKENWYDSTTWESVPMWKAMKLWAEEGKSIRCQVKRSQYYFKGGETIHKLDQDFVKEGQWFVEG</sequence>
<dbReference type="EMBL" id="CP053979">
    <property type="protein sequence ID" value="QKH22865.1"/>
    <property type="molecule type" value="Genomic_DNA"/>
</dbReference>
<evidence type="ECO:0000313" key="4">
    <source>
        <dbReference type="Proteomes" id="UP000031876"/>
    </source>
</evidence>
<dbReference type="RefSeq" id="WP_000032377.1">
    <property type="nucleotide sequence ID" value="NZ_CP009334.1"/>
</dbReference>
<dbReference type="Proteomes" id="UP000031876">
    <property type="component" value="Plasmid 2"/>
</dbReference>
<evidence type="ECO:0000313" key="2">
    <source>
        <dbReference type="EMBL" id="MDR4174566.1"/>
    </source>
</evidence>
<proteinExistence type="predicted"/>
<gene>
    <name evidence="1" type="ORF">BF38_5676</name>
    <name evidence="2" type="ORF">FO599_00290</name>
    <name evidence="3" type="ORF">FOC89_02480</name>
</gene>
<dbReference type="EMBL" id="CP009334">
    <property type="protein sequence ID" value="AJG74054.1"/>
    <property type="molecule type" value="Genomic_DNA"/>
</dbReference>
<evidence type="ECO:0000313" key="3">
    <source>
        <dbReference type="EMBL" id="QKH22865.1"/>
    </source>
</evidence>
<protein>
    <submittedName>
        <fullName evidence="3">Uncharacterized protein</fullName>
    </submittedName>
</protein>
<evidence type="ECO:0000313" key="5">
    <source>
        <dbReference type="Proteomes" id="UP000501107"/>
    </source>
</evidence>
<organism evidence="3 5">
    <name type="scientific">Bacillus thuringiensis</name>
    <dbReference type="NCBI Taxonomy" id="1428"/>
    <lineage>
        <taxon>Bacteria</taxon>
        <taxon>Bacillati</taxon>
        <taxon>Bacillota</taxon>
        <taxon>Bacilli</taxon>
        <taxon>Bacillales</taxon>
        <taxon>Bacillaceae</taxon>
        <taxon>Bacillus</taxon>
        <taxon>Bacillus cereus group</taxon>
    </lineage>
</organism>
<dbReference type="KEGG" id="btw:BF38_5676"/>
<reference evidence="3 5" key="3">
    <citation type="submission" date="2020-05" db="EMBL/GenBank/DDBJ databases">
        <title>FDA dAtabase for Regulatory Grade micrObial Sequences (FDA-ARGOS): Supporting development and validation of Infectious Disease Dx tests.</title>
        <authorList>
            <person name="Nelson B."/>
            <person name="Plummer A."/>
            <person name="Tallon L."/>
            <person name="Sadzewicz L."/>
            <person name="Zhao X."/>
            <person name="Vavikolanu K."/>
            <person name="Mehta A."/>
            <person name="Aluvathingal J."/>
            <person name="Nadendla S."/>
            <person name="Myers T."/>
            <person name="Yan Y."/>
            <person name="Sichtig H."/>
        </authorList>
    </citation>
    <scope>NUCLEOTIDE SEQUENCE [LARGE SCALE GENOMIC DNA]</scope>
    <source>
        <strain evidence="3 5">FDAARGOS_795</strain>
        <plasmid evidence="3 5">unnamed3</plasmid>
    </source>
</reference>
<name>A0A0B5N8I5_BACTU</name>
<reference evidence="1 4" key="1">
    <citation type="journal article" date="2015" name="Genome Announc.">
        <title>Complete genome sequences for 35 biothreat assay-relevant bacillus species.</title>
        <authorList>
            <person name="Johnson S.L."/>
            <person name="Daligault H.E."/>
            <person name="Davenport K.W."/>
            <person name="Jaissle J."/>
            <person name="Frey K.G."/>
            <person name="Ladner J.T."/>
            <person name="Broomall S.M."/>
            <person name="Bishop-Lilly K.A."/>
            <person name="Bruce D.C."/>
            <person name="Gibbons H.S."/>
            <person name="Coyne S.R."/>
            <person name="Lo C.C."/>
            <person name="Meincke L."/>
            <person name="Munk A.C."/>
            <person name="Koroleva G.I."/>
            <person name="Rosenzweig C.N."/>
            <person name="Palacios G.F."/>
            <person name="Redden C.L."/>
            <person name="Minogue T.D."/>
            <person name="Chain P.S."/>
        </authorList>
    </citation>
    <scope>NUCLEOTIDE SEQUENCE [LARGE SCALE GENOMIC DNA]</scope>
    <source>
        <strain evidence="1 4">HD1011</strain>
        <plasmid evidence="1 4">2</plasmid>
    </source>
</reference>